<evidence type="ECO:0000313" key="9">
    <source>
        <dbReference type="Proteomes" id="UP001597368"/>
    </source>
</evidence>
<keyword evidence="6" id="KW-0472">Membrane</keyword>
<evidence type="ECO:0000256" key="5">
    <source>
        <dbReference type="ARBA" id="ARBA00022777"/>
    </source>
</evidence>
<feature type="domain" description="Histidine kinase/HSP90-like ATPase" evidence="7">
    <location>
        <begin position="510"/>
        <end position="620"/>
    </location>
</feature>
<keyword evidence="4" id="KW-0808">Transferase</keyword>
<dbReference type="Pfam" id="PF08376">
    <property type="entry name" value="NIT"/>
    <property type="match status" value="1"/>
</dbReference>
<dbReference type="SMART" id="SM00387">
    <property type="entry name" value="HATPase_c"/>
    <property type="match status" value="1"/>
</dbReference>
<comment type="catalytic activity">
    <reaction evidence="1">
        <text>ATP + protein L-histidine = ADP + protein N-phospho-L-histidine.</text>
        <dbReference type="EC" id="2.7.13.3"/>
    </reaction>
</comment>
<dbReference type="EMBL" id="JBHUFV010000033">
    <property type="protein sequence ID" value="MFD1934150.1"/>
    <property type="molecule type" value="Genomic_DNA"/>
</dbReference>
<evidence type="ECO:0000313" key="8">
    <source>
        <dbReference type="EMBL" id="MFD1934150.1"/>
    </source>
</evidence>
<keyword evidence="9" id="KW-1185">Reference proteome</keyword>
<name>A0ABW4SZ62_9ACTN</name>
<evidence type="ECO:0000256" key="3">
    <source>
        <dbReference type="ARBA" id="ARBA00022553"/>
    </source>
</evidence>
<dbReference type="SUPFAM" id="SSF55874">
    <property type="entry name" value="ATPase domain of HSP90 chaperone/DNA topoisomerase II/histidine kinase"/>
    <property type="match status" value="1"/>
</dbReference>
<dbReference type="PANTHER" id="PTHR45436:SF5">
    <property type="entry name" value="SENSOR HISTIDINE KINASE TRCS"/>
    <property type="match status" value="1"/>
</dbReference>
<keyword evidence="6" id="KW-1133">Transmembrane helix</keyword>
<feature type="transmembrane region" description="Helical" evidence="6">
    <location>
        <begin position="301"/>
        <end position="324"/>
    </location>
</feature>
<keyword evidence="3" id="KW-0597">Phosphoprotein</keyword>
<accession>A0ABW4SZ62</accession>
<dbReference type="Proteomes" id="UP001597368">
    <property type="component" value="Unassembled WGS sequence"/>
</dbReference>
<evidence type="ECO:0000259" key="7">
    <source>
        <dbReference type="SMART" id="SM00387"/>
    </source>
</evidence>
<reference evidence="9" key="1">
    <citation type="journal article" date="2019" name="Int. J. Syst. Evol. Microbiol.">
        <title>The Global Catalogue of Microorganisms (GCM) 10K type strain sequencing project: providing services to taxonomists for standard genome sequencing and annotation.</title>
        <authorList>
            <consortium name="The Broad Institute Genomics Platform"/>
            <consortium name="The Broad Institute Genome Sequencing Center for Infectious Disease"/>
            <person name="Wu L."/>
            <person name="Ma J."/>
        </authorList>
    </citation>
    <scope>NUCLEOTIDE SEQUENCE [LARGE SCALE GENOMIC DNA]</scope>
    <source>
        <strain evidence="9">ICMP 6774ER</strain>
    </source>
</reference>
<dbReference type="InterPro" id="IPR050428">
    <property type="entry name" value="TCS_sensor_his_kinase"/>
</dbReference>
<dbReference type="RefSeq" id="WP_379574198.1">
    <property type="nucleotide sequence ID" value="NZ_JBHUFV010000033.1"/>
</dbReference>
<evidence type="ECO:0000256" key="2">
    <source>
        <dbReference type="ARBA" id="ARBA00012438"/>
    </source>
</evidence>
<dbReference type="Pfam" id="PF02518">
    <property type="entry name" value="HATPase_c"/>
    <property type="match status" value="1"/>
</dbReference>
<proteinExistence type="predicted"/>
<evidence type="ECO:0000256" key="4">
    <source>
        <dbReference type="ARBA" id="ARBA00022679"/>
    </source>
</evidence>
<protein>
    <recommendedName>
        <fullName evidence="2">histidine kinase</fullName>
        <ecNumber evidence="2">2.7.13.3</ecNumber>
    </recommendedName>
</protein>
<dbReference type="InterPro" id="IPR003594">
    <property type="entry name" value="HATPase_dom"/>
</dbReference>
<dbReference type="EC" id="2.7.13.3" evidence="2"/>
<dbReference type="InterPro" id="IPR013587">
    <property type="entry name" value="Nitrate/nitrite_sensing"/>
</dbReference>
<feature type="transmembrane region" description="Helical" evidence="6">
    <location>
        <begin position="12"/>
        <end position="33"/>
    </location>
</feature>
<dbReference type="Gene3D" id="3.30.565.10">
    <property type="entry name" value="Histidine kinase-like ATPase, C-terminal domain"/>
    <property type="match status" value="1"/>
</dbReference>
<dbReference type="PANTHER" id="PTHR45436">
    <property type="entry name" value="SENSOR HISTIDINE KINASE YKOH"/>
    <property type="match status" value="1"/>
</dbReference>
<sequence>MPSQSLRFKLYSLLSLPIVALIGLWTFVAGHVLGDFFELSTATAVFEEIGDPAGGLVSSLQKERRDSAVFLSSGQPDALRLANARRVTDQAVEQFRRTATGERASTVTTQEMRVAIDAVLDRTKGLSRLREKVDGKQSDRLETVQAYGAITDSVFRLYDQLITVPRVQLYQQAIGLQRIAHARDLISREDALISGAVMSGRLGHEEYEAIEVLAPNRQLLMGEGVAMLDTELRAPFERLVDGADNTRLGALEHEIVEEARLPRDTAAWQEVVTRLGPALDQLLDSRIQLLTGRSDDTAGAIITRIVVVGGLGLTAILVAVIWSVRLGRGLVEELDGLRGAATDVAEVRLPQLVERLRSGQTAEADTSSPIAVTTPTQEVRDLANAFESVRRTAVRAAVGQAELRQGLNRVFRNLARRNQSLVHRQLGQLDAMQRKTAEPDQLSDLFRLDHLTTRMRRQAEGLVILSGAPAGRQWRRPVQMLDVVRGAVAEVEDYLRVNVQPMPEATLTGGAAADVIHLLAELVENATVFSPPNTQVNISGELVGRGFAVEIEDRGLGMPDAERDELNRRLADPPEFDLADSDRLGLFVVGRLAVRHRIKVTLQRSAYGGTTAIVLIPSTLMTDPSGDLAHTHTD</sequence>
<keyword evidence="5" id="KW-0418">Kinase</keyword>
<keyword evidence="6" id="KW-0812">Transmembrane</keyword>
<dbReference type="InterPro" id="IPR036890">
    <property type="entry name" value="HATPase_C_sf"/>
</dbReference>
<gene>
    <name evidence="8" type="ORF">ACFSKW_22030</name>
</gene>
<organism evidence="8 9">
    <name type="scientific">Nonomuraea mangrovi</name>
    <dbReference type="NCBI Taxonomy" id="2316207"/>
    <lineage>
        <taxon>Bacteria</taxon>
        <taxon>Bacillati</taxon>
        <taxon>Actinomycetota</taxon>
        <taxon>Actinomycetes</taxon>
        <taxon>Streptosporangiales</taxon>
        <taxon>Streptosporangiaceae</taxon>
        <taxon>Nonomuraea</taxon>
    </lineage>
</organism>
<evidence type="ECO:0000256" key="1">
    <source>
        <dbReference type="ARBA" id="ARBA00000085"/>
    </source>
</evidence>
<comment type="caution">
    <text evidence="8">The sequence shown here is derived from an EMBL/GenBank/DDBJ whole genome shotgun (WGS) entry which is preliminary data.</text>
</comment>
<evidence type="ECO:0000256" key="6">
    <source>
        <dbReference type="SAM" id="Phobius"/>
    </source>
</evidence>